<dbReference type="AlphaFoldDB" id="A0A956N8L1"/>
<keyword evidence="3" id="KW-0732">Signal</keyword>
<keyword evidence="2" id="KW-0964">Secreted</keyword>
<feature type="region of interest" description="Disordered" evidence="4">
    <location>
        <begin position="636"/>
        <end position="660"/>
    </location>
</feature>
<organism evidence="6 7">
    <name type="scientific">Eiseniibacteriota bacterium</name>
    <dbReference type="NCBI Taxonomy" id="2212470"/>
    <lineage>
        <taxon>Bacteria</taxon>
        <taxon>Candidatus Eiseniibacteriota</taxon>
    </lineage>
</organism>
<feature type="compositionally biased region" description="Low complexity" evidence="4">
    <location>
        <begin position="257"/>
        <end position="271"/>
    </location>
</feature>
<sequence length="1000" mass="108604">MLALAASSWTPASAAIVLSTEDPVPAVPGEFATFSCRIDHVRDDPRDRTFWPEVRVRFRPPDGWSALSTERGLVLSPGGSVVMPFTAFVPMDADPSVSHDAVFELTYPPDDGVDQIAIRGVTVRTRRGLDISTAEDGISARAGETVTLSVFVRNTGNQSDTVRLEGESVPNWEWEVEPDVLSLAPGEEGAARVSLHIPEVAREGTLHLLDLRALTTEPAGSSGAVRSPSSVGSAEFAEPWESAKSWESMQPLESWESSGASVSRGASGSSGRDVDVATSAVTYARITTSVLSAPEPEERFVRIPIAATFSAGSVTPGEESYAVHTVAAGGVGTDSEFSFEANLATGASASGVAGWQNETLRARARRGAWELAAGDLGVALRSRLAPSFSGRGVRLAFEDGPWSAHLLQVAERRGAGADSWSAGAERTLGNEIELGFDLLVREQVRDVLRTRTDRVGAVHLGGPGPLRTAWRVEVAESRSELVGGEKPKGRGTEVALERSGHSVQLRARANRGSRDFRGRTGDRDGHVLYGSWVPGPRSLRLWTNLESQSGGAWSGNDSTRTELTRGRFGIRFDPVRLPGVELSVGDNEDRTLESDSLAVHTDRRDVTLTTKLSRGPFLAVSSWSWGRVRDLRRIPGSSDGMQNDLQHGAQEDGTLSSVPTEGDIRTWELNAGGRFGEFRTAMRWSVLEEWNPANGKVTKTSGWSADLSQHLRRWGAEIGASIGERTSDTGGATGRGHRQLSVEPRLDLRLHGKWSVRVDASFETVGGRSGLERWRLSLHRAPTELLPIPWVPLRGGLRGVVFVDLDGDGVPSGTEPRVENVVVRADGRSLTTDRHGEFEWRSLEPGTYWVEVDRGTLPAEYQPPLELPIETRVRAGDDSHVWIPLRPCGVVTGSVFLDEDRSGTWDRREDGLSDVRIGLFRDGIFVTSTITDTDGHFEFAKVPVGTYELRADPRWLPSGFAPTQEAATHRFELGEQSAPVLQPYGLAPREKPIVITFPRR</sequence>
<dbReference type="InterPro" id="IPR013783">
    <property type="entry name" value="Ig-like_fold"/>
</dbReference>
<feature type="domain" description="SD-repeat containing protein B" evidence="5">
    <location>
        <begin position="894"/>
        <end position="967"/>
    </location>
</feature>
<comment type="subcellular location">
    <subcellularLocation>
        <location evidence="1">Secreted</location>
    </subcellularLocation>
</comment>
<protein>
    <recommendedName>
        <fullName evidence="5">SD-repeat containing protein B domain-containing protein</fullName>
    </recommendedName>
</protein>
<evidence type="ECO:0000256" key="3">
    <source>
        <dbReference type="ARBA" id="ARBA00022729"/>
    </source>
</evidence>
<accession>A0A956N8L1</accession>
<dbReference type="Pfam" id="PF17210">
    <property type="entry name" value="SdrD_B"/>
    <property type="match status" value="1"/>
</dbReference>
<evidence type="ECO:0000259" key="5">
    <source>
        <dbReference type="Pfam" id="PF17210"/>
    </source>
</evidence>
<dbReference type="GO" id="GO:0005576">
    <property type="term" value="C:extracellular region"/>
    <property type="evidence" value="ECO:0007669"/>
    <property type="project" value="UniProtKB-SubCell"/>
</dbReference>
<evidence type="ECO:0000313" key="6">
    <source>
        <dbReference type="EMBL" id="MCA9754705.1"/>
    </source>
</evidence>
<evidence type="ECO:0000256" key="4">
    <source>
        <dbReference type="SAM" id="MobiDB-lite"/>
    </source>
</evidence>
<dbReference type="InterPro" id="IPR033764">
    <property type="entry name" value="Sdr_B"/>
</dbReference>
<gene>
    <name evidence="6" type="ORF">KDA27_02805</name>
</gene>
<dbReference type="Gene3D" id="2.60.40.10">
    <property type="entry name" value="Immunoglobulins"/>
    <property type="match status" value="3"/>
</dbReference>
<feature type="region of interest" description="Disordered" evidence="4">
    <location>
        <begin position="218"/>
        <end position="273"/>
    </location>
</feature>
<proteinExistence type="predicted"/>
<comment type="caution">
    <text evidence="6">The sequence shown here is derived from an EMBL/GenBank/DDBJ whole genome shotgun (WGS) entry which is preliminary data.</text>
</comment>
<evidence type="ECO:0000313" key="7">
    <source>
        <dbReference type="Proteomes" id="UP000739538"/>
    </source>
</evidence>
<dbReference type="Proteomes" id="UP000739538">
    <property type="component" value="Unassembled WGS sequence"/>
</dbReference>
<reference evidence="6" key="2">
    <citation type="journal article" date="2021" name="Microbiome">
        <title>Successional dynamics and alternative stable states in a saline activated sludge microbial community over 9 years.</title>
        <authorList>
            <person name="Wang Y."/>
            <person name="Ye J."/>
            <person name="Ju F."/>
            <person name="Liu L."/>
            <person name="Boyd J.A."/>
            <person name="Deng Y."/>
            <person name="Parks D.H."/>
            <person name="Jiang X."/>
            <person name="Yin X."/>
            <person name="Woodcroft B.J."/>
            <person name="Tyson G.W."/>
            <person name="Hugenholtz P."/>
            <person name="Polz M.F."/>
            <person name="Zhang T."/>
        </authorList>
    </citation>
    <scope>NUCLEOTIDE SEQUENCE</scope>
    <source>
        <strain evidence="6">HKST-UBA02</strain>
    </source>
</reference>
<dbReference type="EMBL" id="JAGQHS010000008">
    <property type="protein sequence ID" value="MCA9754705.1"/>
    <property type="molecule type" value="Genomic_DNA"/>
</dbReference>
<evidence type="ECO:0000256" key="1">
    <source>
        <dbReference type="ARBA" id="ARBA00004613"/>
    </source>
</evidence>
<evidence type="ECO:0000256" key="2">
    <source>
        <dbReference type="ARBA" id="ARBA00022525"/>
    </source>
</evidence>
<name>A0A956N8L1_UNCEI</name>
<reference evidence="6" key="1">
    <citation type="submission" date="2020-04" db="EMBL/GenBank/DDBJ databases">
        <authorList>
            <person name="Zhang T."/>
        </authorList>
    </citation>
    <scope>NUCLEOTIDE SEQUENCE</scope>
    <source>
        <strain evidence="6">HKST-UBA02</strain>
    </source>
</reference>
<dbReference type="SUPFAM" id="SSF117074">
    <property type="entry name" value="Hypothetical protein PA1324"/>
    <property type="match status" value="2"/>
</dbReference>